<organism evidence="1 2">
    <name type="scientific">Azoarcus indigens</name>
    <dbReference type="NCBI Taxonomy" id="29545"/>
    <lineage>
        <taxon>Bacteria</taxon>
        <taxon>Pseudomonadati</taxon>
        <taxon>Pseudomonadota</taxon>
        <taxon>Betaproteobacteria</taxon>
        <taxon>Rhodocyclales</taxon>
        <taxon>Zoogloeaceae</taxon>
        <taxon>Azoarcus</taxon>
    </lineage>
</organism>
<dbReference type="SUPFAM" id="SSF52980">
    <property type="entry name" value="Restriction endonuclease-like"/>
    <property type="match status" value="1"/>
</dbReference>
<dbReference type="GO" id="GO:0003676">
    <property type="term" value="F:nucleic acid binding"/>
    <property type="evidence" value="ECO:0007669"/>
    <property type="project" value="InterPro"/>
</dbReference>
<comment type="caution">
    <text evidence="1">The sequence shown here is derived from an EMBL/GenBank/DDBJ whole genome shotgun (WGS) entry which is preliminary data.</text>
</comment>
<evidence type="ECO:0000313" key="1">
    <source>
        <dbReference type="EMBL" id="TDN41811.1"/>
    </source>
</evidence>
<dbReference type="Gene3D" id="3.40.1350.10">
    <property type="match status" value="1"/>
</dbReference>
<protein>
    <recommendedName>
        <fullName evidence="3">Restriction endonuclease</fullName>
    </recommendedName>
</protein>
<reference evidence="1 2" key="1">
    <citation type="submission" date="2019-03" db="EMBL/GenBank/DDBJ databases">
        <title>Genomic Encyclopedia of Type Strains, Phase IV (KMG-IV): sequencing the most valuable type-strain genomes for metagenomic binning, comparative biology and taxonomic classification.</title>
        <authorList>
            <person name="Goeker M."/>
        </authorList>
    </citation>
    <scope>NUCLEOTIDE SEQUENCE [LARGE SCALE GENOMIC DNA]</scope>
    <source>
        <strain evidence="1 2">DSM 12121</strain>
    </source>
</reference>
<proteinExistence type="predicted"/>
<dbReference type="Proteomes" id="UP000295129">
    <property type="component" value="Unassembled WGS sequence"/>
</dbReference>
<dbReference type="RefSeq" id="WP_133595305.1">
    <property type="nucleotide sequence ID" value="NZ_SNVV01000060.1"/>
</dbReference>
<dbReference type="InterPro" id="IPR011335">
    <property type="entry name" value="Restrct_endonuc-II-like"/>
</dbReference>
<dbReference type="EMBL" id="SNVV01000060">
    <property type="protein sequence ID" value="TDN41811.1"/>
    <property type="molecule type" value="Genomic_DNA"/>
</dbReference>
<evidence type="ECO:0008006" key="3">
    <source>
        <dbReference type="Google" id="ProtNLM"/>
    </source>
</evidence>
<evidence type="ECO:0000313" key="2">
    <source>
        <dbReference type="Proteomes" id="UP000295129"/>
    </source>
</evidence>
<gene>
    <name evidence="1" type="ORF">C7389_1601</name>
</gene>
<keyword evidence="2" id="KW-1185">Reference proteome</keyword>
<dbReference type="AlphaFoldDB" id="A0A4R6DBG5"/>
<dbReference type="OrthoDB" id="9129966at2"/>
<dbReference type="InterPro" id="IPR011856">
    <property type="entry name" value="tRNA_endonuc-like_dom_sf"/>
</dbReference>
<name>A0A4R6DBG5_9RHOO</name>
<accession>A0A4R6DBG5</accession>
<sequence length="297" mass="33274">MPKRSNDFQRLIYLVRLNLSEGAKVSESKMMRDRLTKRFREVDVVVEGKVGSQRVFVSIECRDHQRIADVSWVDAMKAKHDRLDTNVLLLASRSGFTPEARDVASKYGIEVFTLEDIDDHDIRALLGPNGELWLKFVTITAEKVSIRVAQVGLLAPETVATTPDNLLYLEDGTELCQTKELVDGLLKSPRARDYLLAEGKDEHKWFEFVWEPPSDQQGRPLYMKKIEPEVMRPVESIRVIGPCKVDIAKFGVRRGKIGDVQVAWGKVTIAGNSAMAVATKTDTGETKLSVNFSGAAK</sequence>